<accession>A0A8D9UHL0</accession>
<proteinExistence type="predicted"/>
<protein>
    <submittedName>
        <fullName evidence="1">Uncharacterized protein</fullName>
    </submittedName>
</protein>
<reference evidence="1" key="1">
    <citation type="journal article" date="2021" name="Proc. Natl. Acad. Sci. U.S.A.">
        <title>A Catalog of Tens of Thousands of Viruses from Human Metagenomes Reveals Hidden Associations with Chronic Diseases.</title>
        <authorList>
            <person name="Tisza M.J."/>
            <person name="Buck C.B."/>
        </authorList>
    </citation>
    <scope>NUCLEOTIDE SEQUENCE</scope>
    <source>
        <strain evidence="1">CtOZu12</strain>
    </source>
</reference>
<dbReference type="EMBL" id="BK029940">
    <property type="protein sequence ID" value="DAD55645.1"/>
    <property type="molecule type" value="Genomic_DNA"/>
</dbReference>
<name>A0A8D9UHL0_9VIRU</name>
<organism evidence="1">
    <name type="scientific">Bacteriophage sp</name>
    <dbReference type="NCBI Taxonomy" id="38018"/>
    <lineage>
        <taxon>Viruses</taxon>
    </lineage>
</organism>
<sequence>MRCSLIVFMVFQQLNGNIFTHIAIRPSYL</sequence>
<evidence type="ECO:0000313" key="1">
    <source>
        <dbReference type="EMBL" id="DAD55645.1"/>
    </source>
</evidence>